<keyword evidence="4" id="KW-0676">Redox-active center</keyword>
<feature type="signal peptide" evidence="5">
    <location>
        <begin position="1"/>
        <end position="20"/>
    </location>
</feature>
<dbReference type="PROSITE" id="PS00194">
    <property type="entry name" value="THIOREDOXIN_1"/>
    <property type="match status" value="1"/>
</dbReference>
<feature type="domain" description="Thioredoxin" evidence="6">
    <location>
        <begin position="227"/>
        <end position="373"/>
    </location>
</feature>
<evidence type="ECO:0000256" key="2">
    <source>
        <dbReference type="ARBA" id="ARBA00022748"/>
    </source>
</evidence>
<sequence>MKQFTCTLLGLMTLTTAAFAQDKKNFQLNGKITDHKEGKVYVWYLDSAGDRTIDSIQLKNGAFTVKGKLETVAIAYIQQNMRSDDKAMLALVPGTQAFTSTWNDMGAGSVTGGDPANAGLHALQLEKKRIQQKYQVVLDSMRQEKDHDQAAAIRERLGPYFEENRQADYQFFKKYPGSVLTAYLLRFHVSDLPLKELKGYYEGLSPLTKKTGFAKEVAEEIRSLEHGSPGAVAAAFTATDMSGKSLSLSDYKGKYVLLDFWASWCVPCRKGNPHLKTVYAKYQPKGFEIVGIADDDRNEKAWTAAVEKDGLPWRHVLRGSSKVYDKTDPNDISYKFGIHSLPTKILINPEGIIIGRYGSDEEALDKKLKEIYGE</sequence>
<evidence type="ECO:0000256" key="5">
    <source>
        <dbReference type="SAM" id="SignalP"/>
    </source>
</evidence>
<dbReference type="Gene3D" id="3.40.30.10">
    <property type="entry name" value="Glutaredoxin"/>
    <property type="match status" value="1"/>
</dbReference>
<dbReference type="EMBL" id="QLMA01000001">
    <property type="protein sequence ID" value="RAJ87598.1"/>
    <property type="molecule type" value="Genomic_DNA"/>
</dbReference>
<evidence type="ECO:0000313" key="8">
    <source>
        <dbReference type="Proteomes" id="UP000249819"/>
    </source>
</evidence>
<organism evidence="7 8">
    <name type="scientific">Chitinophaga dinghuensis</name>
    <dbReference type="NCBI Taxonomy" id="1539050"/>
    <lineage>
        <taxon>Bacteria</taxon>
        <taxon>Pseudomonadati</taxon>
        <taxon>Bacteroidota</taxon>
        <taxon>Chitinophagia</taxon>
        <taxon>Chitinophagales</taxon>
        <taxon>Chitinophagaceae</taxon>
        <taxon>Chitinophaga</taxon>
    </lineage>
</organism>
<dbReference type="GO" id="GO:0016209">
    <property type="term" value="F:antioxidant activity"/>
    <property type="evidence" value="ECO:0007669"/>
    <property type="project" value="InterPro"/>
</dbReference>
<dbReference type="SUPFAM" id="SSF52833">
    <property type="entry name" value="Thioredoxin-like"/>
    <property type="match status" value="1"/>
</dbReference>
<comment type="subcellular location">
    <subcellularLocation>
        <location evidence="1">Cell envelope</location>
    </subcellularLocation>
</comment>
<dbReference type="InterPro" id="IPR000866">
    <property type="entry name" value="AhpC/TSA"/>
</dbReference>
<dbReference type="InterPro" id="IPR036249">
    <property type="entry name" value="Thioredoxin-like_sf"/>
</dbReference>
<evidence type="ECO:0000256" key="4">
    <source>
        <dbReference type="ARBA" id="ARBA00023284"/>
    </source>
</evidence>
<evidence type="ECO:0000256" key="1">
    <source>
        <dbReference type="ARBA" id="ARBA00004196"/>
    </source>
</evidence>
<reference evidence="7 8" key="1">
    <citation type="submission" date="2018-06" db="EMBL/GenBank/DDBJ databases">
        <title>Genomic Encyclopedia of Archaeal and Bacterial Type Strains, Phase II (KMG-II): from individual species to whole genera.</title>
        <authorList>
            <person name="Goeker M."/>
        </authorList>
    </citation>
    <scope>NUCLEOTIDE SEQUENCE [LARGE SCALE GENOMIC DNA]</scope>
    <source>
        <strain evidence="7 8">DSM 29821</strain>
    </source>
</reference>
<dbReference type="CDD" id="cd02966">
    <property type="entry name" value="TlpA_like_family"/>
    <property type="match status" value="1"/>
</dbReference>
<keyword evidence="3" id="KW-1015">Disulfide bond</keyword>
<dbReference type="InterPro" id="IPR013766">
    <property type="entry name" value="Thioredoxin_domain"/>
</dbReference>
<dbReference type="GO" id="GO:0016853">
    <property type="term" value="F:isomerase activity"/>
    <property type="evidence" value="ECO:0007669"/>
    <property type="project" value="UniProtKB-KW"/>
</dbReference>
<dbReference type="PROSITE" id="PS51352">
    <property type="entry name" value="THIOREDOXIN_2"/>
    <property type="match status" value="1"/>
</dbReference>
<protein>
    <submittedName>
        <fullName evidence="7">Thiol-disulfide isomerase/thioredoxin</fullName>
    </submittedName>
</protein>
<dbReference type="Pfam" id="PF00578">
    <property type="entry name" value="AhpC-TSA"/>
    <property type="match status" value="1"/>
</dbReference>
<dbReference type="RefSeq" id="WP_111590278.1">
    <property type="nucleotide sequence ID" value="NZ_QLMA01000001.1"/>
</dbReference>
<dbReference type="PANTHER" id="PTHR42852:SF6">
    <property type="entry name" value="THIOL:DISULFIDE INTERCHANGE PROTEIN DSBE"/>
    <property type="match status" value="1"/>
</dbReference>
<dbReference type="OrthoDB" id="750178at2"/>
<dbReference type="GO" id="GO:0030313">
    <property type="term" value="C:cell envelope"/>
    <property type="evidence" value="ECO:0007669"/>
    <property type="project" value="UniProtKB-SubCell"/>
</dbReference>
<dbReference type="PANTHER" id="PTHR42852">
    <property type="entry name" value="THIOL:DISULFIDE INTERCHANGE PROTEIN DSBE"/>
    <property type="match status" value="1"/>
</dbReference>
<keyword evidence="2" id="KW-0201">Cytochrome c-type biogenesis</keyword>
<proteinExistence type="predicted"/>
<gene>
    <name evidence="7" type="ORF">CLV59_101357</name>
</gene>
<evidence type="ECO:0000313" key="7">
    <source>
        <dbReference type="EMBL" id="RAJ87598.1"/>
    </source>
</evidence>
<evidence type="ECO:0000256" key="3">
    <source>
        <dbReference type="ARBA" id="ARBA00023157"/>
    </source>
</evidence>
<keyword evidence="7" id="KW-0413">Isomerase</keyword>
<evidence type="ECO:0000259" key="6">
    <source>
        <dbReference type="PROSITE" id="PS51352"/>
    </source>
</evidence>
<dbReference type="InterPro" id="IPR025380">
    <property type="entry name" value="DUF4369"/>
</dbReference>
<dbReference type="Pfam" id="PF14289">
    <property type="entry name" value="DUF4369"/>
    <property type="match status" value="1"/>
</dbReference>
<accession>A0A327WBP7</accession>
<name>A0A327WBP7_9BACT</name>
<dbReference type="InterPro" id="IPR050553">
    <property type="entry name" value="Thioredoxin_ResA/DsbE_sf"/>
</dbReference>
<dbReference type="InterPro" id="IPR017937">
    <property type="entry name" value="Thioredoxin_CS"/>
</dbReference>
<dbReference type="AlphaFoldDB" id="A0A327WBP7"/>
<dbReference type="Proteomes" id="UP000249819">
    <property type="component" value="Unassembled WGS sequence"/>
</dbReference>
<dbReference type="GO" id="GO:0016491">
    <property type="term" value="F:oxidoreductase activity"/>
    <property type="evidence" value="ECO:0007669"/>
    <property type="project" value="InterPro"/>
</dbReference>
<keyword evidence="5" id="KW-0732">Signal</keyword>
<feature type="chain" id="PRO_5016383454" evidence="5">
    <location>
        <begin position="21"/>
        <end position="374"/>
    </location>
</feature>
<dbReference type="GO" id="GO:0017004">
    <property type="term" value="P:cytochrome complex assembly"/>
    <property type="evidence" value="ECO:0007669"/>
    <property type="project" value="UniProtKB-KW"/>
</dbReference>
<keyword evidence="8" id="KW-1185">Reference proteome</keyword>
<comment type="caution">
    <text evidence="7">The sequence shown here is derived from an EMBL/GenBank/DDBJ whole genome shotgun (WGS) entry which is preliminary data.</text>
</comment>